<dbReference type="OrthoDB" id="6625108at2759"/>
<protein>
    <submittedName>
        <fullName evidence="1">Uncharacterized protein</fullName>
    </submittedName>
</protein>
<dbReference type="SUPFAM" id="SSF56219">
    <property type="entry name" value="DNase I-like"/>
    <property type="match status" value="1"/>
</dbReference>
<sequence length="127" mass="14538">KVLSVVVYISPNQHINDIVKYLHLVLLPYTPRGAAELGEDYDKMAMILGGDFNFNFSSDKAQTLISFLENKLNLKMNTARNIPSTNYKTTLDGVFSRFLNVRKPGIYVSYFSYHKPIITCIRDIEEI</sequence>
<evidence type="ECO:0000313" key="1">
    <source>
        <dbReference type="EMBL" id="KAF0716956.1"/>
    </source>
</evidence>
<evidence type="ECO:0000313" key="2">
    <source>
        <dbReference type="Proteomes" id="UP000478052"/>
    </source>
</evidence>
<keyword evidence="2" id="KW-1185">Reference proteome</keyword>
<dbReference type="EMBL" id="VUJU01009905">
    <property type="protein sequence ID" value="KAF0716956.1"/>
    <property type="molecule type" value="Genomic_DNA"/>
</dbReference>
<dbReference type="InterPro" id="IPR036691">
    <property type="entry name" value="Endo/exonu/phosph_ase_sf"/>
</dbReference>
<name>A0A6G0W145_APHCR</name>
<gene>
    <name evidence="1" type="ORF">FWK35_00032471</name>
</gene>
<accession>A0A6G0W145</accession>
<dbReference type="AlphaFoldDB" id="A0A6G0W145"/>
<dbReference type="Gene3D" id="3.60.10.10">
    <property type="entry name" value="Endonuclease/exonuclease/phosphatase"/>
    <property type="match status" value="1"/>
</dbReference>
<reference evidence="1 2" key="1">
    <citation type="submission" date="2019-08" db="EMBL/GenBank/DDBJ databases">
        <title>Whole genome of Aphis craccivora.</title>
        <authorList>
            <person name="Voronova N.V."/>
            <person name="Shulinski R.S."/>
            <person name="Bandarenka Y.V."/>
            <person name="Zhorov D.G."/>
            <person name="Warner D."/>
        </authorList>
    </citation>
    <scope>NUCLEOTIDE SEQUENCE [LARGE SCALE GENOMIC DNA]</scope>
    <source>
        <strain evidence="1">180601</strain>
        <tissue evidence="1">Whole Body</tissue>
    </source>
</reference>
<comment type="caution">
    <text evidence="1">The sequence shown here is derived from an EMBL/GenBank/DDBJ whole genome shotgun (WGS) entry which is preliminary data.</text>
</comment>
<organism evidence="1 2">
    <name type="scientific">Aphis craccivora</name>
    <name type="common">Cowpea aphid</name>
    <dbReference type="NCBI Taxonomy" id="307492"/>
    <lineage>
        <taxon>Eukaryota</taxon>
        <taxon>Metazoa</taxon>
        <taxon>Ecdysozoa</taxon>
        <taxon>Arthropoda</taxon>
        <taxon>Hexapoda</taxon>
        <taxon>Insecta</taxon>
        <taxon>Pterygota</taxon>
        <taxon>Neoptera</taxon>
        <taxon>Paraneoptera</taxon>
        <taxon>Hemiptera</taxon>
        <taxon>Sternorrhyncha</taxon>
        <taxon>Aphidomorpha</taxon>
        <taxon>Aphidoidea</taxon>
        <taxon>Aphididae</taxon>
        <taxon>Aphidini</taxon>
        <taxon>Aphis</taxon>
        <taxon>Aphis</taxon>
    </lineage>
</organism>
<proteinExistence type="predicted"/>
<dbReference type="Proteomes" id="UP000478052">
    <property type="component" value="Unassembled WGS sequence"/>
</dbReference>
<feature type="non-terminal residue" evidence="1">
    <location>
        <position position="1"/>
    </location>
</feature>